<dbReference type="WBParaSite" id="SMUV_0000094201-mRNA-1">
    <property type="protein sequence ID" value="SMUV_0000094201-mRNA-1"/>
    <property type="gene ID" value="SMUV_0000094201"/>
</dbReference>
<feature type="region of interest" description="Disordered" evidence="4">
    <location>
        <begin position="344"/>
        <end position="374"/>
    </location>
</feature>
<protein>
    <submittedName>
        <fullName evidence="7">CRC domain-containing protein</fullName>
    </submittedName>
</protein>
<evidence type="ECO:0000256" key="3">
    <source>
        <dbReference type="ARBA" id="ARBA00023242"/>
    </source>
</evidence>
<evidence type="ECO:0000256" key="2">
    <source>
        <dbReference type="ARBA" id="ARBA00007267"/>
    </source>
</evidence>
<dbReference type="PANTHER" id="PTHR12446:SF34">
    <property type="entry name" value="PROTEIN LIN-54 HOMOLOG"/>
    <property type="match status" value="1"/>
</dbReference>
<dbReference type="AlphaFoldDB" id="A0A0N5A9Y2"/>
<comment type="similarity">
    <text evidence="2">Belongs to the lin-54 family.</text>
</comment>
<dbReference type="Pfam" id="PF03638">
    <property type="entry name" value="TCR"/>
    <property type="match status" value="2"/>
</dbReference>
<accession>A0A0N5A9Y2</accession>
<feature type="domain" description="CRC" evidence="5">
    <location>
        <begin position="208"/>
        <end position="323"/>
    </location>
</feature>
<dbReference type="InterPro" id="IPR033467">
    <property type="entry name" value="Tesmin/TSO1-like_CXC"/>
</dbReference>
<reference evidence="7" key="1">
    <citation type="submission" date="2017-02" db="UniProtKB">
        <authorList>
            <consortium name="WormBaseParasite"/>
        </authorList>
    </citation>
    <scope>IDENTIFICATION</scope>
</reference>
<evidence type="ECO:0000313" key="7">
    <source>
        <dbReference type="WBParaSite" id="SMUV_0000094201-mRNA-1"/>
    </source>
</evidence>
<dbReference type="GO" id="GO:0005634">
    <property type="term" value="C:nucleus"/>
    <property type="evidence" value="ECO:0007669"/>
    <property type="project" value="UniProtKB-SubCell"/>
</dbReference>
<organism evidence="6 7">
    <name type="scientific">Syphacia muris</name>
    <dbReference type="NCBI Taxonomy" id="451379"/>
    <lineage>
        <taxon>Eukaryota</taxon>
        <taxon>Metazoa</taxon>
        <taxon>Ecdysozoa</taxon>
        <taxon>Nematoda</taxon>
        <taxon>Chromadorea</taxon>
        <taxon>Rhabditida</taxon>
        <taxon>Spirurina</taxon>
        <taxon>Oxyuridomorpha</taxon>
        <taxon>Oxyuroidea</taxon>
        <taxon>Oxyuridae</taxon>
        <taxon>Syphacia</taxon>
    </lineage>
</organism>
<dbReference type="PANTHER" id="PTHR12446">
    <property type="entry name" value="TESMIN/TSO1-RELATED"/>
    <property type="match status" value="1"/>
</dbReference>
<comment type="subcellular location">
    <subcellularLocation>
        <location evidence="1">Nucleus</location>
    </subcellularLocation>
</comment>
<evidence type="ECO:0000313" key="6">
    <source>
        <dbReference type="Proteomes" id="UP000046393"/>
    </source>
</evidence>
<feature type="compositionally biased region" description="Acidic residues" evidence="4">
    <location>
        <begin position="357"/>
        <end position="367"/>
    </location>
</feature>
<evidence type="ECO:0000259" key="5">
    <source>
        <dbReference type="PROSITE" id="PS51634"/>
    </source>
</evidence>
<proteinExistence type="inferred from homology"/>
<dbReference type="STRING" id="451379.A0A0N5A9Y2"/>
<dbReference type="InterPro" id="IPR028307">
    <property type="entry name" value="Lin-54_fam"/>
</dbReference>
<dbReference type="PROSITE" id="PS51634">
    <property type="entry name" value="CRC"/>
    <property type="match status" value="1"/>
</dbReference>
<keyword evidence="6" id="KW-1185">Reference proteome</keyword>
<dbReference type="GO" id="GO:0006355">
    <property type="term" value="P:regulation of DNA-templated transcription"/>
    <property type="evidence" value="ECO:0007669"/>
    <property type="project" value="TreeGrafter"/>
</dbReference>
<dbReference type="SMART" id="SM01114">
    <property type="entry name" value="CXC"/>
    <property type="match status" value="2"/>
</dbReference>
<evidence type="ECO:0000256" key="1">
    <source>
        <dbReference type="ARBA" id="ARBA00004123"/>
    </source>
</evidence>
<dbReference type="InterPro" id="IPR005172">
    <property type="entry name" value="CRC"/>
</dbReference>
<evidence type="ECO:0000256" key="4">
    <source>
        <dbReference type="SAM" id="MobiDB-lite"/>
    </source>
</evidence>
<name>A0A0N5A9Y2_9BILA</name>
<dbReference type="Proteomes" id="UP000046393">
    <property type="component" value="Unplaced"/>
</dbReference>
<keyword evidence="3" id="KW-0539">Nucleus</keyword>
<sequence length="435" mass="48994">MNQQEILEEAAVEEVIDESEVYGELVEVDGEEMLVEEVEDMNVDEVDYEQMPDWGGYQYVVHGTSSNQRQASPIAVQSQRIQSGMNQISYIPQSQQERPVQPQHVYAIRGNQFYRVDKGPCVTSAVRTVPTRVDNIPIYSRQPEAHMHPQSAYYSGSLVKPTSSQSSSIPIAYRASEASYQYNRRFTPYLAARMAQKKCFRRQCGMGNRKPCNCTKSMCLKLYCDCFANGEFCKDCNCKDCRNNLENEAERTRAVKLSLERNPNAFKPKIGVAPRGRVDVERLHQKGCHCKKSNCLKNYCECYEAKVPCTDRCKCISCRNTENNRVTKLRSKFNASTDVRPVLGTTQAEVRASSPFSDEESDAETPEPSDPKTLPWFYMTDEVVEAAALCLVAQAEELESEGAVSDEKLEMAILKEFGRCLGQVIENATLQSSAA</sequence>